<accession>A0ABX4NAF9</accession>
<dbReference type="EMBL" id="NPDP01000013">
    <property type="protein sequence ID" value="PJZ30175.1"/>
    <property type="molecule type" value="Genomic_DNA"/>
</dbReference>
<organism evidence="1 2">
    <name type="scientific">Leptospira kmetyi</name>
    <dbReference type="NCBI Taxonomy" id="408139"/>
    <lineage>
        <taxon>Bacteria</taxon>
        <taxon>Pseudomonadati</taxon>
        <taxon>Spirochaetota</taxon>
        <taxon>Spirochaetia</taxon>
        <taxon>Leptospirales</taxon>
        <taxon>Leptospiraceae</taxon>
        <taxon>Leptospira</taxon>
    </lineage>
</organism>
<comment type="caution">
    <text evidence="1">The sequence shown here is derived from an EMBL/GenBank/DDBJ whole genome shotgun (WGS) entry which is preliminary data.</text>
</comment>
<sequence length="66" mass="7997">MTKSISAAPRIQDKEHSNIEMFRSDRLWFVGIGNSLELFRMSWDRSFCRFPIRPKILRLEKTKRRI</sequence>
<proteinExistence type="predicted"/>
<reference evidence="1 2" key="1">
    <citation type="submission" date="2017-07" db="EMBL/GenBank/DDBJ databases">
        <title>Leptospira spp. isolated from tropical soils.</title>
        <authorList>
            <person name="Thibeaux R."/>
            <person name="Iraola G."/>
            <person name="Ferres I."/>
            <person name="Bierque E."/>
            <person name="Girault D."/>
            <person name="Soupe-Gilbert M.-E."/>
            <person name="Picardeau M."/>
            <person name="Goarant C."/>
        </authorList>
    </citation>
    <scope>NUCLEOTIDE SEQUENCE [LARGE SCALE GENOMIC DNA]</scope>
    <source>
        <strain evidence="1 2">JW2-C-B1</strain>
    </source>
</reference>
<dbReference type="Proteomes" id="UP000231919">
    <property type="component" value="Unassembled WGS sequence"/>
</dbReference>
<name>A0ABX4NAF9_9LEPT</name>
<protein>
    <submittedName>
        <fullName evidence="1">Uncharacterized protein</fullName>
    </submittedName>
</protein>
<gene>
    <name evidence="1" type="ORF">CH378_09080</name>
</gene>
<evidence type="ECO:0000313" key="2">
    <source>
        <dbReference type="Proteomes" id="UP000231919"/>
    </source>
</evidence>
<keyword evidence="2" id="KW-1185">Reference proteome</keyword>
<evidence type="ECO:0000313" key="1">
    <source>
        <dbReference type="EMBL" id="PJZ30175.1"/>
    </source>
</evidence>